<dbReference type="EMBL" id="JAACVF010000223">
    <property type="protein sequence ID" value="NCN65737.1"/>
    <property type="molecule type" value="Genomic_DNA"/>
</dbReference>
<comment type="caution">
    <text evidence="2">The sequence shown here is derived from an EMBL/GenBank/DDBJ whole genome shotgun (WGS) entry which is preliminary data.</text>
</comment>
<reference evidence="2" key="1">
    <citation type="submission" date="2019-11" db="EMBL/GenBank/DDBJ databases">
        <title>Lipid analysis of CO2-rich subsurface aquifers suggests an autotrophy-based deep biosphere with lysolipids enriched in CPR bacteria.</title>
        <authorList>
            <person name="Probst A.J."/>
            <person name="Elling F.J."/>
            <person name="Castelle C.J."/>
            <person name="Zhu Q."/>
            <person name="Elvert M."/>
            <person name="Birarda G."/>
            <person name="Holman H.-Y."/>
            <person name="Lane K.R."/>
            <person name="Ladd B."/>
            <person name="Ryan M.C."/>
            <person name="Woyke T."/>
            <person name="Hinrichs K.-U."/>
            <person name="Banfield J.F."/>
        </authorList>
    </citation>
    <scope>NUCLEOTIDE SEQUENCE</scope>
    <source>
        <strain evidence="2">CG_2015-01_33_1645</strain>
        <strain evidence="3">CG_2015-04_33_537</strain>
    </source>
</reference>
<dbReference type="Pfam" id="PF01865">
    <property type="entry name" value="PhoU_div"/>
    <property type="match status" value="1"/>
</dbReference>
<dbReference type="InterPro" id="IPR052912">
    <property type="entry name" value="UPF0111_domain"/>
</dbReference>
<evidence type="ECO:0000313" key="3">
    <source>
        <dbReference type="EMBL" id="NCS91868.1"/>
    </source>
</evidence>
<gene>
    <name evidence="3" type="ORF">GW779_05655</name>
    <name evidence="2" type="ORF">GW910_06765</name>
</gene>
<dbReference type="Proteomes" id="UP000738826">
    <property type="component" value="Unassembled WGS sequence"/>
</dbReference>
<dbReference type="AlphaFoldDB" id="A0A8J7YVU8"/>
<sequence length="218" mass="25420">MELNLNSVKDTFIPRDVPFYGLFEKQIENIIEGAEVFKKFINTNDRDERENFLEQITGIEDRGDQKRFEISKALSKTFITPIDREDIMDITTSLDEILNYIHTAAKEINIYDVDSTEGIKKITGKIIDSIKELKEAVHLLKSKKYDEVFRHAVTAKTFENDVEDIYIKALKDMFEKDDRNENLGHYLKTREIYRHLSNTADKCDEVGNVLLDLSVKMM</sequence>
<evidence type="ECO:0000313" key="2">
    <source>
        <dbReference type="EMBL" id="NCN65737.1"/>
    </source>
</evidence>
<evidence type="ECO:0000313" key="4">
    <source>
        <dbReference type="Proteomes" id="UP000768163"/>
    </source>
</evidence>
<evidence type="ECO:0000256" key="1">
    <source>
        <dbReference type="ARBA" id="ARBA00008591"/>
    </source>
</evidence>
<protein>
    <submittedName>
        <fullName evidence="2">DUF47 family protein</fullName>
    </submittedName>
</protein>
<dbReference type="InterPro" id="IPR038078">
    <property type="entry name" value="PhoU-like_sf"/>
</dbReference>
<dbReference type="PANTHER" id="PTHR37298">
    <property type="entry name" value="UPF0111 PROTEIN YKAA"/>
    <property type="match status" value="1"/>
</dbReference>
<dbReference type="EMBL" id="JAACQH010000120">
    <property type="protein sequence ID" value="NCS91868.1"/>
    <property type="molecule type" value="Genomic_DNA"/>
</dbReference>
<proteinExistence type="inferred from homology"/>
<dbReference type="PANTHER" id="PTHR37298:SF1">
    <property type="entry name" value="UPF0111 PROTEIN YKAA"/>
    <property type="match status" value="1"/>
</dbReference>
<dbReference type="InterPro" id="IPR018445">
    <property type="entry name" value="Put_Phosphate_transp_reg"/>
</dbReference>
<accession>A0A8J7YVU8</accession>
<organism evidence="2 4">
    <name type="scientific">Candidatus Altarchaeum hamiconexum</name>
    <dbReference type="NCBI Taxonomy" id="1803513"/>
    <lineage>
        <taxon>Archaea</taxon>
        <taxon>Candidatus Altarchaeota</taxon>
        <taxon>Candidatus Altiarchaeia</taxon>
        <taxon>Candidatus Altarchaeales</taxon>
        <taxon>Candidatus Altarchaeaceae</taxon>
        <taxon>Candidatus Altarchaeum</taxon>
    </lineage>
</organism>
<name>A0A8J7YVU8_9ARCH</name>
<dbReference type="Gene3D" id="1.20.58.220">
    <property type="entry name" value="Phosphate transport system protein phou homolog 2, domain 2"/>
    <property type="match status" value="1"/>
</dbReference>
<dbReference type="Proteomes" id="UP000768163">
    <property type="component" value="Unassembled WGS sequence"/>
</dbReference>
<comment type="similarity">
    <text evidence="1">Belongs to the UPF0111 family.</text>
</comment>